<evidence type="ECO:0000256" key="3">
    <source>
        <dbReference type="ARBA" id="ARBA00004174"/>
    </source>
</evidence>
<evidence type="ECO:0000256" key="12">
    <source>
        <dbReference type="ARBA" id="ARBA00023033"/>
    </source>
</evidence>
<evidence type="ECO:0000313" key="16">
    <source>
        <dbReference type="EMBL" id="KAL0851083.1"/>
    </source>
</evidence>
<dbReference type="PANTHER" id="PTHR24291:SF189">
    <property type="entry name" value="CYTOCHROME P450 4C3-RELATED"/>
    <property type="match status" value="1"/>
</dbReference>
<dbReference type="InterPro" id="IPR036396">
    <property type="entry name" value="Cyt_P450_sf"/>
</dbReference>
<evidence type="ECO:0000256" key="14">
    <source>
        <dbReference type="PIRSR" id="PIRSR602401-1"/>
    </source>
</evidence>
<evidence type="ECO:0008006" key="18">
    <source>
        <dbReference type="Google" id="ProtNLM"/>
    </source>
</evidence>
<comment type="function">
    <text evidence="2">May be involved in the metabolism of insect hormones and in the breakdown of synthetic insecticides.</text>
</comment>
<dbReference type="Pfam" id="PF00067">
    <property type="entry name" value="p450"/>
    <property type="match status" value="1"/>
</dbReference>
<keyword evidence="10 15" id="KW-0560">Oxidoreductase</keyword>
<proteinExistence type="inferred from homology"/>
<sequence length="503" mass="58563">MFLYLLAIALVLLFIHVLFNYNVRARALRKIPGFRDDFIIGNALELWLPPVELFKLPRKYAQKYERIYRFWSFPFGAVVIYEPSDVEKVLSSTKHNDKGILYTILKPWLQDGLLLSNGAKWQHRRKILTPAFHFNILKQFSVTLDENSRRMADALESAKGEQVDVVPLISEFTLNSICETSMGTQLSDETSTAAMEYKNAIYELGKMFVERFTKIIYLIDFLFAMSTIGKRQEKYLNTVHTFTKRVIKDRKEYVERFGIDINEDNIDNEDTFYLTKRKTAMLDLLISAQKKGLIDNPGIQEEVDTFMFEGHDTTAAALAFALMSIANDQSIQDKIFVELDEIFGKSSRPTTMDDFSKMHYLECCIKETLRLYPPVHFIARRLGETVQLDNYTVDEGTICVILIYDMQRREDLFKDPLKFEPERFSPENNFKRHPYSYIPFSAGPRNCIGQKFAMLEMKSALSAVLRKFRLEPVTRHSDIEITADIVLRTSHPIYVKFIKREHL</sequence>
<reference evidence="16 17" key="1">
    <citation type="submission" date="2024-06" db="EMBL/GenBank/DDBJ databases">
        <title>A chromosome-level genome assembly of beet webworm, Loxostege sticticalis.</title>
        <authorList>
            <person name="Zhang Y."/>
        </authorList>
    </citation>
    <scope>NUCLEOTIDE SEQUENCE [LARGE SCALE GENOMIC DNA]</scope>
    <source>
        <strain evidence="16">AQ028</strain>
        <tissue evidence="16">Male pupae</tissue>
    </source>
</reference>
<keyword evidence="6 14" id="KW-0349">Heme</keyword>
<dbReference type="GO" id="GO:0005789">
    <property type="term" value="C:endoplasmic reticulum membrane"/>
    <property type="evidence" value="ECO:0007669"/>
    <property type="project" value="UniProtKB-SubCell"/>
</dbReference>
<comment type="subcellular location">
    <subcellularLocation>
        <location evidence="4">Endoplasmic reticulum membrane</location>
        <topology evidence="4">Peripheral membrane protein</topology>
    </subcellularLocation>
    <subcellularLocation>
        <location evidence="3">Microsome membrane</location>
        <topology evidence="3">Peripheral membrane protein</topology>
    </subcellularLocation>
</comment>
<dbReference type="SUPFAM" id="SSF48264">
    <property type="entry name" value="Cytochrome P450"/>
    <property type="match status" value="1"/>
</dbReference>
<evidence type="ECO:0000256" key="6">
    <source>
        <dbReference type="ARBA" id="ARBA00022617"/>
    </source>
</evidence>
<dbReference type="EMBL" id="JBEDNZ010000002">
    <property type="protein sequence ID" value="KAL0851083.1"/>
    <property type="molecule type" value="Genomic_DNA"/>
</dbReference>
<evidence type="ECO:0000256" key="1">
    <source>
        <dbReference type="ARBA" id="ARBA00001971"/>
    </source>
</evidence>
<keyword evidence="12 15" id="KW-0503">Monooxygenase</keyword>
<dbReference type="InterPro" id="IPR002401">
    <property type="entry name" value="Cyt_P450_E_grp-I"/>
</dbReference>
<evidence type="ECO:0000256" key="2">
    <source>
        <dbReference type="ARBA" id="ARBA00003690"/>
    </source>
</evidence>
<feature type="binding site" description="axial binding residue" evidence="14">
    <location>
        <position position="447"/>
    </location>
    <ligand>
        <name>heme</name>
        <dbReference type="ChEBI" id="CHEBI:30413"/>
    </ligand>
    <ligandPart>
        <name>Fe</name>
        <dbReference type="ChEBI" id="CHEBI:18248"/>
    </ligandPart>
</feature>
<dbReference type="AlphaFoldDB" id="A0ABD0TNY7"/>
<evidence type="ECO:0000256" key="13">
    <source>
        <dbReference type="ARBA" id="ARBA00023136"/>
    </source>
</evidence>
<dbReference type="InterPro" id="IPR050196">
    <property type="entry name" value="Cytochrome_P450_Monoox"/>
</dbReference>
<dbReference type="InterPro" id="IPR001128">
    <property type="entry name" value="Cyt_P450"/>
</dbReference>
<dbReference type="GO" id="GO:0004497">
    <property type="term" value="F:monooxygenase activity"/>
    <property type="evidence" value="ECO:0007669"/>
    <property type="project" value="UniProtKB-KW"/>
</dbReference>
<keyword evidence="7 14" id="KW-0479">Metal-binding</keyword>
<dbReference type="PRINTS" id="PR00463">
    <property type="entry name" value="EP450I"/>
</dbReference>
<evidence type="ECO:0000256" key="11">
    <source>
        <dbReference type="ARBA" id="ARBA00023004"/>
    </source>
</evidence>
<comment type="similarity">
    <text evidence="5 15">Belongs to the cytochrome P450 family.</text>
</comment>
<comment type="caution">
    <text evidence="16">The sequence shown here is derived from an EMBL/GenBank/DDBJ whole genome shotgun (WGS) entry which is preliminary data.</text>
</comment>
<name>A0ABD0TNY7_LOXSC</name>
<dbReference type="CDD" id="cd20628">
    <property type="entry name" value="CYP4"/>
    <property type="match status" value="1"/>
</dbReference>
<dbReference type="Proteomes" id="UP001549921">
    <property type="component" value="Unassembled WGS sequence"/>
</dbReference>
<keyword evidence="8" id="KW-0256">Endoplasmic reticulum</keyword>
<keyword evidence="11 14" id="KW-0408">Iron</keyword>
<dbReference type="PANTHER" id="PTHR24291">
    <property type="entry name" value="CYTOCHROME P450 FAMILY 4"/>
    <property type="match status" value="1"/>
</dbReference>
<keyword evidence="13" id="KW-0472">Membrane</keyword>
<dbReference type="PRINTS" id="PR00385">
    <property type="entry name" value="P450"/>
</dbReference>
<evidence type="ECO:0000256" key="9">
    <source>
        <dbReference type="ARBA" id="ARBA00022848"/>
    </source>
</evidence>
<evidence type="ECO:0000256" key="5">
    <source>
        <dbReference type="ARBA" id="ARBA00010617"/>
    </source>
</evidence>
<dbReference type="PROSITE" id="PS00086">
    <property type="entry name" value="CYTOCHROME_P450"/>
    <property type="match status" value="1"/>
</dbReference>
<gene>
    <name evidence="16" type="ORF">ABMA28_006958</name>
</gene>
<evidence type="ECO:0000256" key="15">
    <source>
        <dbReference type="RuleBase" id="RU000461"/>
    </source>
</evidence>
<dbReference type="InterPro" id="IPR017972">
    <property type="entry name" value="Cyt_P450_CS"/>
</dbReference>
<protein>
    <recommendedName>
        <fullName evidence="18">Cytochrome P450</fullName>
    </recommendedName>
</protein>
<evidence type="ECO:0000256" key="10">
    <source>
        <dbReference type="ARBA" id="ARBA00023002"/>
    </source>
</evidence>
<keyword evidence="9" id="KW-0492">Microsome</keyword>
<evidence type="ECO:0000256" key="8">
    <source>
        <dbReference type="ARBA" id="ARBA00022824"/>
    </source>
</evidence>
<comment type="cofactor">
    <cofactor evidence="1 14">
        <name>heme</name>
        <dbReference type="ChEBI" id="CHEBI:30413"/>
    </cofactor>
</comment>
<evidence type="ECO:0000256" key="4">
    <source>
        <dbReference type="ARBA" id="ARBA00004406"/>
    </source>
</evidence>
<evidence type="ECO:0000256" key="7">
    <source>
        <dbReference type="ARBA" id="ARBA00022723"/>
    </source>
</evidence>
<organism evidence="16 17">
    <name type="scientific">Loxostege sticticalis</name>
    <name type="common">Beet webworm moth</name>
    <dbReference type="NCBI Taxonomy" id="481309"/>
    <lineage>
        <taxon>Eukaryota</taxon>
        <taxon>Metazoa</taxon>
        <taxon>Ecdysozoa</taxon>
        <taxon>Arthropoda</taxon>
        <taxon>Hexapoda</taxon>
        <taxon>Insecta</taxon>
        <taxon>Pterygota</taxon>
        <taxon>Neoptera</taxon>
        <taxon>Endopterygota</taxon>
        <taxon>Lepidoptera</taxon>
        <taxon>Glossata</taxon>
        <taxon>Ditrysia</taxon>
        <taxon>Pyraloidea</taxon>
        <taxon>Crambidae</taxon>
        <taxon>Pyraustinae</taxon>
        <taxon>Loxostege</taxon>
    </lineage>
</organism>
<accession>A0ABD0TNY7</accession>
<dbReference type="GO" id="GO:0046872">
    <property type="term" value="F:metal ion binding"/>
    <property type="evidence" value="ECO:0007669"/>
    <property type="project" value="UniProtKB-KW"/>
</dbReference>
<dbReference type="Gene3D" id="1.10.630.10">
    <property type="entry name" value="Cytochrome P450"/>
    <property type="match status" value="1"/>
</dbReference>
<evidence type="ECO:0000313" key="17">
    <source>
        <dbReference type="Proteomes" id="UP001549921"/>
    </source>
</evidence>